<dbReference type="Gene3D" id="2.120.10.80">
    <property type="entry name" value="Kelch-type beta propeller"/>
    <property type="match status" value="1"/>
</dbReference>
<keyword evidence="9" id="KW-0464">Manganese</keyword>
<evidence type="ECO:0000256" key="11">
    <source>
        <dbReference type="ARBA" id="ARBA00047761"/>
    </source>
</evidence>
<evidence type="ECO:0000256" key="13">
    <source>
        <dbReference type="RuleBase" id="RU004273"/>
    </source>
</evidence>
<dbReference type="InterPro" id="IPR006186">
    <property type="entry name" value="Ser/Thr-sp_prot-phosphatase"/>
</dbReference>
<name>A0AAU9REX9_THLAR</name>
<feature type="domain" description="Serine/threonine specific protein phosphatases" evidence="15">
    <location>
        <begin position="441"/>
        <end position="446"/>
    </location>
</feature>
<proteinExistence type="inferred from homology"/>
<dbReference type="GO" id="GO:0005886">
    <property type="term" value="C:plasma membrane"/>
    <property type="evidence" value="ECO:0007669"/>
    <property type="project" value="UniProtKB-ARBA"/>
</dbReference>
<comment type="cofactor">
    <cofactor evidence="1">
        <name>Mn(2+)</name>
        <dbReference type="ChEBI" id="CHEBI:29035"/>
    </cofactor>
</comment>
<evidence type="ECO:0000256" key="12">
    <source>
        <dbReference type="ARBA" id="ARBA00048336"/>
    </source>
</evidence>
<dbReference type="PANTHER" id="PTHR46422">
    <property type="entry name" value="SERINE/THREONINE-PROTEIN PHOSPHATASE BSL3"/>
    <property type="match status" value="1"/>
</dbReference>
<evidence type="ECO:0000256" key="5">
    <source>
        <dbReference type="ARBA" id="ARBA00022723"/>
    </source>
</evidence>
<protein>
    <recommendedName>
        <fullName evidence="13">Serine/threonine-protein phosphatase</fullName>
        <ecNumber evidence="13">3.1.3.16</ecNumber>
    </recommendedName>
</protein>
<dbReference type="Gene3D" id="3.60.21.10">
    <property type="match status" value="1"/>
</dbReference>
<keyword evidence="5" id="KW-0479">Metal-binding</keyword>
<dbReference type="PRINTS" id="PR00114">
    <property type="entry name" value="STPHPHTASE"/>
</dbReference>
<dbReference type="FunFam" id="3.60.21.10:FF:000008">
    <property type="entry name" value="Serine/threonine-protein phosphatase"/>
    <property type="match status" value="1"/>
</dbReference>
<gene>
    <name evidence="16" type="ORF">TAV2_LOCUS1315</name>
</gene>
<dbReference type="AlphaFoldDB" id="A0AAU9REX9"/>
<keyword evidence="17" id="KW-1185">Reference proteome</keyword>
<evidence type="ECO:0000256" key="14">
    <source>
        <dbReference type="SAM" id="MobiDB-lite"/>
    </source>
</evidence>
<comment type="subcellular location">
    <subcellularLocation>
        <location evidence="2">Nucleus</location>
    </subcellularLocation>
</comment>
<evidence type="ECO:0000256" key="6">
    <source>
        <dbReference type="ARBA" id="ARBA00022737"/>
    </source>
</evidence>
<evidence type="ECO:0000256" key="7">
    <source>
        <dbReference type="ARBA" id="ARBA00022801"/>
    </source>
</evidence>
<evidence type="ECO:0000256" key="3">
    <source>
        <dbReference type="ARBA" id="ARBA00005671"/>
    </source>
</evidence>
<evidence type="ECO:0000256" key="2">
    <source>
        <dbReference type="ARBA" id="ARBA00004123"/>
    </source>
</evidence>
<evidence type="ECO:0000256" key="1">
    <source>
        <dbReference type="ARBA" id="ARBA00001936"/>
    </source>
</evidence>
<dbReference type="EMBL" id="OU466857">
    <property type="protein sequence ID" value="CAH2039025.1"/>
    <property type="molecule type" value="Genomic_DNA"/>
</dbReference>
<dbReference type="EC" id="3.1.3.16" evidence="13"/>
<dbReference type="SUPFAM" id="SSF56300">
    <property type="entry name" value="Metallo-dependent phosphatases"/>
    <property type="match status" value="1"/>
</dbReference>
<dbReference type="InterPro" id="IPR015915">
    <property type="entry name" value="Kelch-typ_b-propeller"/>
</dbReference>
<evidence type="ECO:0000256" key="10">
    <source>
        <dbReference type="ARBA" id="ARBA00023242"/>
    </source>
</evidence>
<keyword evidence="8" id="KW-0904">Protein phosphatase</keyword>
<organism evidence="16 17">
    <name type="scientific">Thlaspi arvense</name>
    <name type="common">Field penny-cress</name>
    <dbReference type="NCBI Taxonomy" id="13288"/>
    <lineage>
        <taxon>Eukaryota</taxon>
        <taxon>Viridiplantae</taxon>
        <taxon>Streptophyta</taxon>
        <taxon>Embryophyta</taxon>
        <taxon>Tracheophyta</taxon>
        <taxon>Spermatophyta</taxon>
        <taxon>Magnoliopsida</taxon>
        <taxon>eudicotyledons</taxon>
        <taxon>Gunneridae</taxon>
        <taxon>Pentapetalae</taxon>
        <taxon>rosids</taxon>
        <taxon>malvids</taxon>
        <taxon>Brassicales</taxon>
        <taxon>Brassicaceae</taxon>
        <taxon>Thlaspideae</taxon>
        <taxon>Thlaspi</taxon>
    </lineage>
</organism>
<sequence length="670" mass="73720">MAFPNMQLQHPSPPAYKVLQTFANTEEDCPGPRCGHTLTAVLFNLILFGGSTAVTSDGSGICLDGVTNSVHCLNVFTRKWARICPEGQPPSPRACHAAAASGRLLAILGGIGPDGPCNGDLHILDMTSDKFVWHKVVVQGETPGPRYGHVMGIADGRLTFFGGKLGNENLADAWSLDTTREPNVWERLNKSGNLPSASMSQVLVHGRSHHAAESVFNRIYVFGGITEGLLLDDVLLSDPVDNPQTEQANPSYIRRSLSESSLARLAEAHANLPTVENGFYAPLQQGAVERSNQRQLSSDQFMRPQLIRPQKSTQDLVKKVISTLLRPNSWEAPASRKFFLSYTEVVDLCIAAKDIIKEEPTLLQLNAPIKIFGDLHGQFRDMMRLFYEYGSPSTKEGDISYIDYLFLGDYVDRGTHSLEVIMLLLALKAKIIEYPTNIHLIRGNHESRLTNEVYGFKAECMERMGVSDGEQAWEQINILFNLLPLAALIEKKILCMHGGIGAYVNTLEAIADIHRPVYPDSEYAPNIVKDLLWSDPTENDSVLGVRRNARGKGVYSFGPDVVKDFCERNKVDMIVRAHECVLDGFERFAQGQLITVFSATNYCGNINNAGAILVIGRDLVVVPKLIHPLPPPISPSENSLDNTWMEVDSEGPPTPVRGGRTAAFEQGSTS</sequence>
<evidence type="ECO:0000256" key="9">
    <source>
        <dbReference type="ARBA" id="ARBA00023211"/>
    </source>
</evidence>
<evidence type="ECO:0000256" key="8">
    <source>
        <dbReference type="ARBA" id="ARBA00022912"/>
    </source>
</evidence>
<evidence type="ECO:0000256" key="4">
    <source>
        <dbReference type="ARBA" id="ARBA00022441"/>
    </source>
</evidence>
<keyword evidence="6" id="KW-0677">Repeat</keyword>
<dbReference type="SMART" id="SM00156">
    <property type="entry name" value="PP2Ac"/>
    <property type="match status" value="1"/>
</dbReference>
<dbReference type="InterPro" id="IPR029052">
    <property type="entry name" value="Metallo-depent_PP-like"/>
</dbReference>
<keyword evidence="4" id="KW-0880">Kelch repeat</keyword>
<evidence type="ECO:0000313" key="17">
    <source>
        <dbReference type="Proteomes" id="UP000836841"/>
    </source>
</evidence>
<accession>A0AAU9REX9</accession>
<dbReference type="PROSITE" id="PS00125">
    <property type="entry name" value="SER_THR_PHOSPHATASE"/>
    <property type="match status" value="1"/>
</dbReference>
<comment type="catalytic activity">
    <reaction evidence="11">
        <text>O-phospho-L-seryl-[protein] + H2O = L-seryl-[protein] + phosphate</text>
        <dbReference type="Rhea" id="RHEA:20629"/>
        <dbReference type="Rhea" id="RHEA-COMP:9863"/>
        <dbReference type="Rhea" id="RHEA-COMP:11604"/>
        <dbReference type="ChEBI" id="CHEBI:15377"/>
        <dbReference type="ChEBI" id="CHEBI:29999"/>
        <dbReference type="ChEBI" id="CHEBI:43474"/>
        <dbReference type="ChEBI" id="CHEBI:83421"/>
        <dbReference type="EC" id="3.1.3.16"/>
    </reaction>
</comment>
<evidence type="ECO:0000259" key="15">
    <source>
        <dbReference type="PROSITE" id="PS00125"/>
    </source>
</evidence>
<keyword evidence="7 13" id="KW-0378">Hydrolase</keyword>
<dbReference type="SUPFAM" id="SSF117281">
    <property type="entry name" value="Kelch motif"/>
    <property type="match status" value="1"/>
</dbReference>
<comment type="catalytic activity">
    <reaction evidence="12 13">
        <text>O-phospho-L-threonyl-[protein] + H2O = L-threonyl-[protein] + phosphate</text>
        <dbReference type="Rhea" id="RHEA:47004"/>
        <dbReference type="Rhea" id="RHEA-COMP:11060"/>
        <dbReference type="Rhea" id="RHEA-COMP:11605"/>
        <dbReference type="ChEBI" id="CHEBI:15377"/>
        <dbReference type="ChEBI" id="CHEBI:30013"/>
        <dbReference type="ChEBI" id="CHEBI:43474"/>
        <dbReference type="ChEBI" id="CHEBI:61977"/>
        <dbReference type="EC" id="3.1.3.16"/>
    </reaction>
</comment>
<comment type="similarity">
    <text evidence="3">Belongs to the PPP phosphatase family. BSU subfamily.</text>
</comment>
<dbReference type="PANTHER" id="PTHR46422:SF11">
    <property type="entry name" value="SERINE_THREONINE-PROTEIN PHOSPHATASE"/>
    <property type="match status" value="1"/>
</dbReference>
<reference evidence="16 17" key="1">
    <citation type="submission" date="2022-03" db="EMBL/GenBank/DDBJ databases">
        <authorList>
            <person name="Nunn A."/>
            <person name="Chopra R."/>
            <person name="Nunn A."/>
            <person name="Contreras Garrido A."/>
        </authorList>
    </citation>
    <scope>NUCLEOTIDE SEQUENCE [LARGE SCALE GENOMIC DNA]</scope>
</reference>
<dbReference type="InterPro" id="IPR004843">
    <property type="entry name" value="Calcineurin-like_PHP"/>
</dbReference>
<dbReference type="Pfam" id="PF24681">
    <property type="entry name" value="Kelch_KLHDC2_KLHL20_DRC7"/>
    <property type="match status" value="1"/>
</dbReference>
<feature type="region of interest" description="Disordered" evidence="14">
    <location>
        <begin position="633"/>
        <end position="670"/>
    </location>
</feature>
<dbReference type="GO" id="GO:0046872">
    <property type="term" value="F:metal ion binding"/>
    <property type="evidence" value="ECO:0007669"/>
    <property type="project" value="UniProtKB-KW"/>
</dbReference>
<dbReference type="Pfam" id="PF00149">
    <property type="entry name" value="Metallophos"/>
    <property type="match status" value="1"/>
</dbReference>
<keyword evidence="10" id="KW-0539">Nucleus</keyword>
<evidence type="ECO:0000313" key="16">
    <source>
        <dbReference type="EMBL" id="CAH2039025.1"/>
    </source>
</evidence>
<dbReference type="Proteomes" id="UP000836841">
    <property type="component" value="Chromosome 1"/>
</dbReference>
<dbReference type="GO" id="GO:0005634">
    <property type="term" value="C:nucleus"/>
    <property type="evidence" value="ECO:0007669"/>
    <property type="project" value="UniProtKB-SubCell"/>
</dbReference>
<dbReference type="GO" id="GO:0004722">
    <property type="term" value="F:protein serine/threonine phosphatase activity"/>
    <property type="evidence" value="ECO:0007669"/>
    <property type="project" value="UniProtKB-EC"/>
</dbReference>